<sequence length="137" mass="14910">MTTGSRGLHLVVPLDGRQDFDEVRAFALDVAGFAAARHPDRLTTAARRQDRGDRLYLDVQRNAYAQTAVAPYAVRVRPGAPVAVPLTWEQVDDPGVDARRWTLSDAVDPARTGPWAGVPSRGRSLKGPRSRLAALRG</sequence>
<evidence type="ECO:0000259" key="2">
    <source>
        <dbReference type="Pfam" id="PF21686"/>
    </source>
</evidence>
<dbReference type="EMBL" id="JACHJK010000009">
    <property type="protein sequence ID" value="MBB5929720.1"/>
    <property type="molecule type" value="Genomic_DNA"/>
</dbReference>
<organism evidence="3 4">
    <name type="scientific">Streptomyces echinatus</name>
    <dbReference type="NCBI Taxonomy" id="67293"/>
    <lineage>
        <taxon>Bacteria</taxon>
        <taxon>Bacillati</taxon>
        <taxon>Actinomycetota</taxon>
        <taxon>Actinomycetes</taxon>
        <taxon>Kitasatosporales</taxon>
        <taxon>Streptomycetaceae</taxon>
        <taxon>Streptomyces</taxon>
    </lineage>
</organism>
<evidence type="ECO:0000313" key="3">
    <source>
        <dbReference type="EMBL" id="MBB5929720.1"/>
    </source>
</evidence>
<name>A0A7W9PXF5_9ACTN</name>
<dbReference type="InterPro" id="IPR014145">
    <property type="entry name" value="LigD_pol_dom"/>
</dbReference>
<dbReference type="AlphaFoldDB" id="A0A7W9PXF5"/>
<accession>A0A7W9PXF5</accession>
<dbReference type="Pfam" id="PF21686">
    <property type="entry name" value="LigD_Prim-Pol"/>
    <property type="match status" value="1"/>
</dbReference>
<dbReference type="Gene3D" id="3.90.920.10">
    <property type="entry name" value="DNA primase, PRIM domain"/>
    <property type="match status" value="1"/>
</dbReference>
<keyword evidence="4" id="KW-1185">Reference proteome</keyword>
<reference evidence="3 4" key="1">
    <citation type="submission" date="2020-08" db="EMBL/GenBank/DDBJ databases">
        <title>Genomic Encyclopedia of Type Strains, Phase III (KMG-III): the genomes of soil and plant-associated and newly described type strains.</title>
        <authorList>
            <person name="Whitman W."/>
        </authorList>
    </citation>
    <scope>NUCLEOTIDE SEQUENCE [LARGE SCALE GENOMIC DNA]</scope>
    <source>
        <strain evidence="3 4">CECT 3313</strain>
    </source>
</reference>
<dbReference type="InterPro" id="IPR052171">
    <property type="entry name" value="NHEJ_LigD"/>
</dbReference>
<evidence type="ECO:0000313" key="4">
    <source>
        <dbReference type="Proteomes" id="UP000585836"/>
    </source>
</evidence>
<dbReference type="Proteomes" id="UP000585836">
    <property type="component" value="Unassembled WGS sequence"/>
</dbReference>
<comment type="caution">
    <text evidence="3">The sequence shown here is derived from an EMBL/GenBank/DDBJ whole genome shotgun (WGS) entry which is preliminary data.</text>
</comment>
<gene>
    <name evidence="3" type="ORF">FHS34_005207</name>
</gene>
<dbReference type="PANTHER" id="PTHR42705">
    <property type="entry name" value="BIFUNCTIONAL NON-HOMOLOGOUS END JOINING PROTEIN LIGD"/>
    <property type="match status" value="1"/>
</dbReference>
<feature type="region of interest" description="Disordered" evidence="1">
    <location>
        <begin position="109"/>
        <end position="137"/>
    </location>
</feature>
<evidence type="ECO:0000256" key="1">
    <source>
        <dbReference type="SAM" id="MobiDB-lite"/>
    </source>
</evidence>
<dbReference type="PANTHER" id="PTHR42705:SF2">
    <property type="entry name" value="BIFUNCTIONAL NON-HOMOLOGOUS END JOINING PROTEIN LIGD"/>
    <property type="match status" value="1"/>
</dbReference>
<proteinExistence type="predicted"/>
<protein>
    <submittedName>
        <fullName evidence="3">DNA primase</fullName>
    </submittedName>
</protein>
<feature type="domain" description="DNA ligase D polymerase" evidence="2">
    <location>
        <begin position="1"/>
        <end position="108"/>
    </location>
</feature>